<dbReference type="InterPro" id="IPR008991">
    <property type="entry name" value="Translation_prot_SH3-like_sf"/>
</dbReference>
<proteinExistence type="evidence at transcript level"/>
<dbReference type="Pfam" id="PF01159">
    <property type="entry name" value="Ribosomal_L6e"/>
    <property type="match status" value="1"/>
</dbReference>
<keyword evidence="3 4" id="KW-0687">Ribonucleoprotein</keyword>
<accession>I3S9E9</accession>
<dbReference type="InterPro" id="IPR014722">
    <property type="entry name" value="Rib_uL2_dom2"/>
</dbReference>
<dbReference type="GO" id="GO:0003723">
    <property type="term" value="F:RNA binding"/>
    <property type="evidence" value="ECO:0007669"/>
    <property type="project" value="TreeGrafter"/>
</dbReference>
<dbReference type="FunFam" id="2.30.30.30:FF:000014">
    <property type="entry name" value="60S ribosomal protein L6"/>
    <property type="match status" value="1"/>
</dbReference>
<dbReference type="PANTHER" id="PTHR10715">
    <property type="entry name" value="60S RIBOSOMAL PROTEIN L6"/>
    <property type="match status" value="1"/>
</dbReference>
<dbReference type="SUPFAM" id="SSF50104">
    <property type="entry name" value="Translation proteins SH3-like domain"/>
    <property type="match status" value="1"/>
</dbReference>
<feature type="region of interest" description="Disordered" evidence="5">
    <location>
        <begin position="1"/>
        <end position="24"/>
    </location>
</feature>
<organism evidence="6">
    <name type="scientific">Lotus japonicus</name>
    <name type="common">Lotus corniculatus var. japonicus</name>
    <dbReference type="NCBI Taxonomy" id="34305"/>
    <lineage>
        <taxon>Eukaryota</taxon>
        <taxon>Viridiplantae</taxon>
        <taxon>Streptophyta</taxon>
        <taxon>Embryophyta</taxon>
        <taxon>Tracheophyta</taxon>
        <taxon>Spermatophyta</taxon>
        <taxon>Magnoliopsida</taxon>
        <taxon>eudicotyledons</taxon>
        <taxon>Gunneridae</taxon>
        <taxon>Pentapetalae</taxon>
        <taxon>rosids</taxon>
        <taxon>fabids</taxon>
        <taxon>Fabales</taxon>
        <taxon>Fabaceae</taxon>
        <taxon>Papilionoideae</taxon>
        <taxon>50 kb inversion clade</taxon>
        <taxon>NPAAA clade</taxon>
        <taxon>Hologalegina</taxon>
        <taxon>robinioid clade</taxon>
        <taxon>Loteae</taxon>
        <taxon>Lotus</taxon>
    </lineage>
</organism>
<dbReference type="GO" id="GO:0002181">
    <property type="term" value="P:cytoplasmic translation"/>
    <property type="evidence" value="ECO:0007669"/>
    <property type="project" value="TreeGrafter"/>
</dbReference>
<evidence type="ECO:0000256" key="3">
    <source>
        <dbReference type="ARBA" id="ARBA00023274"/>
    </source>
</evidence>
<name>I3S9E9_LOTJA</name>
<evidence type="ECO:0000256" key="5">
    <source>
        <dbReference type="SAM" id="MobiDB-lite"/>
    </source>
</evidence>
<dbReference type="AlphaFoldDB" id="I3S9E9"/>
<keyword evidence="2 4" id="KW-0689">Ribosomal protein</keyword>
<comment type="similarity">
    <text evidence="1 4">Belongs to the eukaryotic ribosomal protein eL6 family.</text>
</comment>
<dbReference type="InterPro" id="IPR000915">
    <property type="entry name" value="60S_ribosomal_eL6"/>
</dbReference>
<reference evidence="6" key="1">
    <citation type="submission" date="2012-05" db="EMBL/GenBank/DDBJ databases">
        <authorList>
            <person name="Krishnakumar V."/>
            <person name="Cheung F."/>
            <person name="Xiao Y."/>
            <person name="Chan A."/>
            <person name="Moskal W.A."/>
            <person name="Town C.D."/>
        </authorList>
    </citation>
    <scope>NUCLEOTIDE SEQUENCE</scope>
</reference>
<dbReference type="Gene3D" id="2.30.30.30">
    <property type="match status" value="1"/>
</dbReference>
<dbReference type="InterPro" id="IPR049633">
    <property type="entry name" value="Ribosomal_eL6_CS"/>
</dbReference>
<dbReference type="EMBL" id="BT137096">
    <property type="protein sequence ID" value="AFK36891.1"/>
    <property type="molecule type" value="mRNA"/>
</dbReference>
<dbReference type="PROSITE" id="PS01170">
    <property type="entry name" value="RIBOSOMAL_L6E"/>
    <property type="match status" value="1"/>
</dbReference>
<evidence type="ECO:0000256" key="1">
    <source>
        <dbReference type="ARBA" id="ARBA00010592"/>
    </source>
</evidence>
<evidence type="ECO:0000313" key="6">
    <source>
        <dbReference type="EMBL" id="AFK36891.1"/>
    </source>
</evidence>
<evidence type="ECO:0000256" key="2">
    <source>
        <dbReference type="ARBA" id="ARBA00022980"/>
    </source>
</evidence>
<dbReference type="GO" id="GO:0000027">
    <property type="term" value="P:ribosomal large subunit assembly"/>
    <property type="evidence" value="ECO:0007669"/>
    <property type="project" value="TreeGrafter"/>
</dbReference>
<evidence type="ECO:0000256" key="4">
    <source>
        <dbReference type="RuleBase" id="RU000662"/>
    </source>
</evidence>
<sequence>MPLDVTNRRPKTIATSKKGTSNKIKAKEAVPLKKQGEPRWYSADDVPRAIPSRKSHAKPTRLRSSITPGTVLIVLAGRFRGKRVVFLKQLASGLLLVTGPYKINGVPIRRLNQAYVIATSTKIDVSSVDVKSIDDKFFAKAKEAPKKKKDGEEFFEQKEEKKVISDARKKEQSRVDGALLPLIKKVPQLYHYLNAKFTLTNGVYPHAIKF</sequence>
<dbReference type="GO" id="GO:0022625">
    <property type="term" value="C:cytosolic large ribosomal subunit"/>
    <property type="evidence" value="ECO:0007669"/>
    <property type="project" value="TreeGrafter"/>
</dbReference>
<dbReference type="PANTHER" id="PTHR10715:SF0">
    <property type="entry name" value="LARGE RIBOSOMAL SUBUNIT PROTEIN EL6"/>
    <property type="match status" value="1"/>
</dbReference>
<feature type="compositionally biased region" description="Polar residues" evidence="5">
    <location>
        <begin position="13"/>
        <end position="23"/>
    </location>
</feature>
<dbReference type="CDD" id="cd13156">
    <property type="entry name" value="KOW_RPL6"/>
    <property type="match status" value="1"/>
</dbReference>
<dbReference type="InterPro" id="IPR041997">
    <property type="entry name" value="Ribosomal_eL6_KOW"/>
</dbReference>
<protein>
    <recommendedName>
        <fullName evidence="4">60S ribosomal protein L6</fullName>
    </recommendedName>
</protein>
<dbReference type="GO" id="GO:0003735">
    <property type="term" value="F:structural constituent of ribosome"/>
    <property type="evidence" value="ECO:0007669"/>
    <property type="project" value="InterPro"/>
</dbReference>